<proteinExistence type="predicted"/>
<protein>
    <submittedName>
        <fullName evidence="1">Uncharacterized protein</fullName>
    </submittedName>
</protein>
<reference evidence="1 2" key="1">
    <citation type="submission" date="2018-09" db="EMBL/GenBank/DDBJ databases">
        <title>Genomic Encyclopedia of Type Strains, Phase III (KMG-III): the genomes of soil and plant-associated and newly described type strains.</title>
        <authorList>
            <person name="Whitman W."/>
        </authorList>
    </citation>
    <scope>NUCLEOTIDE SEQUENCE [LARGE SCALE GENOMIC DNA]</scope>
    <source>
        <strain evidence="1 2">CECT 7938</strain>
    </source>
</reference>
<accession>A0A420AR79</accession>
<gene>
    <name evidence="1" type="ORF">DFQ12_4124</name>
</gene>
<sequence>MNKVLYCAGLVLSLCMACQQNKVKNPVSPPIKEAIVSEKPAVDSLVFQDKMIRIYKIDSVSFFKEQQKADYKRDTIASISDVKVAKKLLQGRVVFGDYIPGKAMEIDTLMEGDVIAQVRLNDGRLLTAGKTEGAIDLLENMFVKYFPSEEVLLLEGGHTTDQAVDLRQGKWDIEEIGNLDYVYFSKHKKYRLNGMYGGQECSSYFLQKKENKVYLTYAQIPLDWNNNFEFCTLKDIFWNGDQQLYFRNFFYGAPHDKRASFYRLDIISEN</sequence>
<dbReference type="RefSeq" id="WP_147420446.1">
    <property type="nucleotide sequence ID" value="NZ_RAPY01000004.1"/>
</dbReference>
<keyword evidence="2" id="KW-1185">Reference proteome</keyword>
<name>A0A420AR79_SPHD1</name>
<comment type="caution">
    <text evidence="1">The sequence shown here is derived from an EMBL/GenBank/DDBJ whole genome shotgun (WGS) entry which is preliminary data.</text>
</comment>
<evidence type="ECO:0000313" key="1">
    <source>
        <dbReference type="EMBL" id="RKE46966.1"/>
    </source>
</evidence>
<dbReference type="Proteomes" id="UP000286246">
    <property type="component" value="Unassembled WGS sequence"/>
</dbReference>
<dbReference type="AlphaFoldDB" id="A0A420AR79"/>
<dbReference type="EMBL" id="RAPY01000004">
    <property type="protein sequence ID" value="RKE46966.1"/>
    <property type="molecule type" value="Genomic_DNA"/>
</dbReference>
<evidence type="ECO:0000313" key="2">
    <source>
        <dbReference type="Proteomes" id="UP000286246"/>
    </source>
</evidence>
<dbReference type="OrthoDB" id="5984340at2"/>
<organism evidence="1 2">
    <name type="scientific">Sphingobacterium detergens</name>
    <dbReference type="NCBI Taxonomy" id="1145106"/>
    <lineage>
        <taxon>Bacteria</taxon>
        <taxon>Pseudomonadati</taxon>
        <taxon>Bacteroidota</taxon>
        <taxon>Sphingobacteriia</taxon>
        <taxon>Sphingobacteriales</taxon>
        <taxon>Sphingobacteriaceae</taxon>
        <taxon>Sphingobacterium</taxon>
    </lineage>
</organism>